<protein>
    <submittedName>
        <fullName evidence="1">Uncharacterized protein</fullName>
    </submittedName>
</protein>
<evidence type="ECO:0000313" key="1">
    <source>
        <dbReference type="EMBL" id="KAK1135759.1"/>
    </source>
</evidence>
<keyword evidence="2" id="KW-1185">Reference proteome</keyword>
<proteinExistence type="predicted"/>
<dbReference type="EMBL" id="JAHYIQ010000001">
    <property type="protein sequence ID" value="KAK1135759.1"/>
    <property type="molecule type" value="Genomic_DNA"/>
</dbReference>
<name>A0AA40GE36_9HYME</name>
<reference evidence="1" key="1">
    <citation type="submission" date="2021-10" db="EMBL/GenBank/DDBJ databases">
        <title>Melipona bicolor Genome sequencing and assembly.</title>
        <authorList>
            <person name="Araujo N.S."/>
            <person name="Arias M.C."/>
        </authorList>
    </citation>
    <scope>NUCLEOTIDE SEQUENCE</scope>
    <source>
        <strain evidence="1">USP_2M_L1-L4_2017</strain>
        <tissue evidence="1">Whole body</tissue>
    </source>
</reference>
<sequence>MRRASDVLQEKATANAKRRNEGLVKTCLVWCTGVVQRRCSKKESERAERETERKQLRLS</sequence>
<evidence type="ECO:0000313" key="2">
    <source>
        <dbReference type="Proteomes" id="UP001177670"/>
    </source>
</evidence>
<organism evidence="1 2">
    <name type="scientific">Melipona bicolor</name>
    <dbReference type="NCBI Taxonomy" id="60889"/>
    <lineage>
        <taxon>Eukaryota</taxon>
        <taxon>Metazoa</taxon>
        <taxon>Ecdysozoa</taxon>
        <taxon>Arthropoda</taxon>
        <taxon>Hexapoda</taxon>
        <taxon>Insecta</taxon>
        <taxon>Pterygota</taxon>
        <taxon>Neoptera</taxon>
        <taxon>Endopterygota</taxon>
        <taxon>Hymenoptera</taxon>
        <taxon>Apocrita</taxon>
        <taxon>Aculeata</taxon>
        <taxon>Apoidea</taxon>
        <taxon>Anthophila</taxon>
        <taxon>Apidae</taxon>
        <taxon>Melipona</taxon>
    </lineage>
</organism>
<dbReference type="AlphaFoldDB" id="A0AA40GE36"/>
<accession>A0AA40GE36</accession>
<comment type="caution">
    <text evidence="1">The sequence shown here is derived from an EMBL/GenBank/DDBJ whole genome shotgun (WGS) entry which is preliminary data.</text>
</comment>
<gene>
    <name evidence="1" type="ORF">K0M31_000336</name>
</gene>
<dbReference type="Proteomes" id="UP001177670">
    <property type="component" value="Unassembled WGS sequence"/>
</dbReference>